<proteinExistence type="predicted"/>
<dbReference type="InterPro" id="IPR027417">
    <property type="entry name" value="P-loop_NTPase"/>
</dbReference>
<sequence length="542" mass="60990">MRCYADSIGVPYIVSQRRDIGSFWDKQMAVLKQLPMYDWVLYVDTDTYVAPEVDLAIFFASVPESVHYVFSEAKATNEMVPMGARNGADAGVFAVRNSDVGKQFLIDWVSMSGRNWVNHDNGAINTLFLRRILGEDKYLELKRSKKECDFLDYAPKSAEEKLNYFEFFGCFYYTTLKIHPSVHVNATVWSPSTNFSGPLLLLDWNLQGTLSSYLPSVRPMVYHNKDTWAHYNKPEGEGLASQLKVVADELGSRGFSNGEVDKRLPLPASPPTFIHIPKTGGSSVEETLLKSGIKVGSKASANNAMDYPTEDMGLVNTQNMKDNNKVYCSPWHRPPSEAVPNSFVVVRNPKARLQSEFRYTLKFHERWYGKVFEDSCDGLSQWFLHVGSLPYRDIVQDCHLVPQWAYAKHATTVLPFSMIENGAAWKVLEHMYGEELNPETANVVGPGTWDANDEDCLSENAEKEFLVLGFFSTHMKFLGVSFISTTSNPTASFSILRNIFCATKRDWFRHSLGTVTDCCACSSSSMRPRSGAVGTQLSTMEH</sequence>
<dbReference type="Gene3D" id="3.90.550.10">
    <property type="entry name" value="Spore Coat Polysaccharide Biosynthesis Protein SpsA, Chain A"/>
    <property type="match status" value="1"/>
</dbReference>
<dbReference type="Gene3D" id="3.40.50.300">
    <property type="entry name" value="P-loop containing nucleotide triphosphate hydrolases"/>
    <property type="match status" value="1"/>
</dbReference>
<protein>
    <submittedName>
        <fullName evidence="1">Uncharacterized protein</fullName>
    </submittedName>
</protein>
<reference evidence="1 2" key="1">
    <citation type="journal article" date="2023" name="Commun. Biol.">
        <title>Genome analysis of Parmales, the sister group of diatoms, reveals the evolutionary specialization of diatoms from phago-mixotrophs to photoautotrophs.</title>
        <authorList>
            <person name="Ban H."/>
            <person name="Sato S."/>
            <person name="Yoshikawa S."/>
            <person name="Yamada K."/>
            <person name="Nakamura Y."/>
            <person name="Ichinomiya M."/>
            <person name="Sato N."/>
            <person name="Blanc-Mathieu R."/>
            <person name="Endo H."/>
            <person name="Kuwata A."/>
            <person name="Ogata H."/>
        </authorList>
    </citation>
    <scope>NUCLEOTIDE SEQUENCE [LARGE SCALE GENOMIC DNA]</scope>
</reference>
<name>A0ABQ6M6A1_9STRA</name>
<dbReference type="EMBL" id="BRYB01000004">
    <property type="protein sequence ID" value="GMI20419.1"/>
    <property type="molecule type" value="Genomic_DNA"/>
</dbReference>
<comment type="caution">
    <text evidence="1">The sequence shown here is derived from an EMBL/GenBank/DDBJ whole genome shotgun (WGS) entry which is preliminary data.</text>
</comment>
<organism evidence="1 2">
    <name type="scientific">Tetraparma gracilis</name>
    <dbReference type="NCBI Taxonomy" id="2962635"/>
    <lineage>
        <taxon>Eukaryota</taxon>
        <taxon>Sar</taxon>
        <taxon>Stramenopiles</taxon>
        <taxon>Ochrophyta</taxon>
        <taxon>Bolidophyceae</taxon>
        <taxon>Parmales</taxon>
        <taxon>Triparmaceae</taxon>
        <taxon>Tetraparma</taxon>
    </lineage>
</organism>
<evidence type="ECO:0000313" key="2">
    <source>
        <dbReference type="Proteomes" id="UP001165060"/>
    </source>
</evidence>
<dbReference type="InterPro" id="IPR029044">
    <property type="entry name" value="Nucleotide-diphossugar_trans"/>
</dbReference>
<feature type="non-terminal residue" evidence="1">
    <location>
        <position position="542"/>
    </location>
</feature>
<dbReference type="Proteomes" id="UP001165060">
    <property type="component" value="Unassembled WGS sequence"/>
</dbReference>
<accession>A0ABQ6M6A1</accession>
<evidence type="ECO:0000313" key="1">
    <source>
        <dbReference type="EMBL" id="GMI20419.1"/>
    </source>
</evidence>
<keyword evidence="2" id="KW-1185">Reference proteome</keyword>
<gene>
    <name evidence="1" type="ORF">TeGR_g9476</name>
</gene>